<comment type="similarity">
    <text evidence="1">Belongs to the diaminopimelate epimerase family.</text>
</comment>
<dbReference type="GO" id="GO:0005829">
    <property type="term" value="C:cytosol"/>
    <property type="evidence" value="ECO:0007669"/>
    <property type="project" value="TreeGrafter"/>
</dbReference>
<evidence type="ECO:0000313" key="4">
    <source>
        <dbReference type="EMBL" id="CAB4860786.1"/>
    </source>
</evidence>
<evidence type="ECO:0000313" key="5">
    <source>
        <dbReference type="EMBL" id="CAB5023650.1"/>
    </source>
</evidence>
<dbReference type="EMBL" id="CAFABE010000123">
    <property type="protein sequence ID" value="CAB4834403.1"/>
    <property type="molecule type" value="Genomic_DNA"/>
</dbReference>
<dbReference type="Pfam" id="PF01678">
    <property type="entry name" value="DAP_epimerase"/>
    <property type="match status" value="2"/>
</dbReference>
<dbReference type="InterPro" id="IPR001653">
    <property type="entry name" value="DAP_epimerase_DapF"/>
</dbReference>
<evidence type="ECO:0000256" key="1">
    <source>
        <dbReference type="ARBA" id="ARBA00010219"/>
    </source>
</evidence>
<sequence length="266" mass="27894">MEHQEVTLAVSKHEGAGNDFLIMIDLEDRVQLTSDEVRGLANRRSGIGADGVITILGPRDGGDLTMVLKNQDGSDAEISGNGIRCMAHEAVRAGLVAGGTFSIQTAAGLKRVHCEESEESSVFASVEMGELQIDDIDSVTRQVRVDIGNPHLVVVVDDLEAVDVAHEGRRLQKVREGGINVEWIQVLSRERLALAVFERGVGPTQACGSGTCAAAGAARALGLSGDSVAVANPGGILHVDLSGNEATLSGTVSVVADLFVPLRRDL</sequence>
<dbReference type="EMBL" id="CAFBPM010000009">
    <property type="protein sequence ID" value="CAB5023650.1"/>
    <property type="molecule type" value="Genomic_DNA"/>
</dbReference>
<dbReference type="EMBL" id="CAFBLT010000001">
    <property type="protein sequence ID" value="CAB4860786.1"/>
    <property type="molecule type" value="Genomic_DNA"/>
</dbReference>
<evidence type="ECO:0000256" key="2">
    <source>
        <dbReference type="ARBA" id="ARBA00023235"/>
    </source>
</evidence>
<keyword evidence="2" id="KW-0413">Isomerase</keyword>
<dbReference type="PANTHER" id="PTHR31689">
    <property type="entry name" value="DIAMINOPIMELATE EPIMERASE, CHLOROPLASTIC"/>
    <property type="match status" value="1"/>
</dbReference>
<dbReference type="SUPFAM" id="SSF54506">
    <property type="entry name" value="Diaminopimelate epimerase-like"/>
    <property type="match status" value="2"/>
</dbReference>
<organism evidence="4">
    <name type="scientific">freshwater metagenome</name>
    <dbReference type="NCBI Taxonomy" id="449393"/>
    <lineage>
        <taxon>unclassified sequences</taxon>
        <taxon>metagenomes</taxon>
        <taxon>ecological metagenomes</taxon>
    </lineage>
</organism>
<reference evidence="4" key="1">
    <citation type="submission" date="2020-05" db="EMBL/GenBank/DDBJ databases">
        <authorList>
            <person name="Chiriac C."/>
            <person name="Salcher M."/>
            <person name="Ghai R."/>
            <person name="Kavagutti S V."/>
        </authorList>
    </citation>
    <scope>NUCLEOTIDE SEQUENCE</scope>
</reference>
<dbReference type="Gene3D" id="3.10.310.10">
    <property type="entry name" value="Diaminopimelate Epimerase, Chain A, domain 1"/>
    <property type="match status" value="2"/>
</dbReference>
<dbReference type="AlphaFoldDB" id="A0A6J7CSM6"/>
<protein>
    <submittedName>
        <fullName evidence="4">Unannotated protein</fullName>
    </submittedName>
</protein>
<dbReference type="HAMAP" id="MF_00197">
    <property type="entry name" value="DAP_epimerase"/>
    <property type="match status" value="1"/>
</dbReference>
<dbReference type="GO" id="GO:0009089">
    <property type="term" value="P:lysine biosynthetic process via diaminopimelate"/>
    <property type="evidence" value="ECO:0007669"/>
    <property type="project" value="InterPro"/>
</dbReference>
<dbReference type="GO" id="GO:0008837">
    <property type="term" value="F:diaminopimelate epimerase activity"/>
    <property type="evidence" value="ECO:0007669"/>
    <property type="project" value="InterPro"/>
</dbReference>
<dbReference type="PANTHER" id="PTHR31689:SF0">
    <property type="entry name" value="DIAMINOPIMELATE EPIMERASE"/>
    <property type="match status" value="1"/>
</dbReference>
<accession>A0A6J7CSM6</accession>
<evidence type="ECO:0000313" key="3">
    <source>
        <dbReference type="EMBL" id="CAB4834403.1"/>
    </source>
</evidence>
<name>A0A6J7CSM6_9ZZZZ</name>
<gene>
    <name evidence="3" type="ORF">UFOPK3164_01656</name>
    <name evidence="4" type="ORF">UFOPK3427_00173</name>
    <name evidence="5" type="ORF">UFOPK4112_01068</name>
</gene>
<dbReference type="NCBIfam" id="TIGR00652">
    <property type="entry name" value="DapF"/>
    <property type="match status" value="1"/>
</dbReference>
<proteinExistence type="inferred from homology"/>